<feature type="chain" id="PRO_5031025371" evidence="2">
    <location>
        <begin position="22"/>
        <end position="47"/>
    </location>
</feature>
<evidence type="ECO:0000313" key="4">
    <source>
        <dbReference type="Proteomes" id="UP000542342"/>
    </source>
</evidence>
<keyword evidence="2" id="KW-0732">Signal</keyword>
<sequence length="47" mass="4834">MSKLRGLVLLLALCWPLGTLGCGSGADTKSTKTPEPTKTTPPIPPGK</sequence>
<evidence type="ECO:0000256" key="2">
    <source>
        <dbReference type="SAM" id="SignalP"/>
    </source>
</evidence>
<feature type="signal peptide" evidence="2">
    <location>
        <begin position="1"/>
        <end position="21"/>
    </location>
</feature>
<proteinExistence type="predicted"/>
<dbReference type="PROSITE" id="PS51257">
    <property type="entry name" value="PROKAR_LIPOPROTEIN"/>
    <property type="match status" value="1"/>
</dbReference>
<dbReference type="Proteomes" id="UP000542342">
    <property type="component" value="Unassembled WGS sequence"/>
</dbReference>
<protein>
    <submittedName>
        <fullName evidence="3">Uncharacterized protein</fullName>
    </submittedName>
</protein>
<comment type="caution">
    <text evidence="3">The sequence shown here is derived from an EMBL/GenBank/DDBJ whole genome shotgun (WGS) entry which is preliminary data.</text>
</comment>
<dbReference type="AlphaFoldDB" id="A0A7V8VF47"/>
<evidence type="ECO:0000256" key="1">
    <source>
        <dbReference type="SAM" id="MobiDB-lite"/>
    </source>
</evidence>
<evidence type="ECO:0000313" key="3">
    <source>
        <dbReference type="EMBL" id="MBA2226662.1"/>
    </source>
</evidence>
<organism evidence="3 4">
    <name type="scientific">Thermogemmata fonticola</name>
    <dbReference type="NCBI Taxonomy" id="2755323"/>
    <lineage>
        <taxon>Bacteria</taxon>
        <taxon>Pseudomonadati</taxon>
        <taxon>Planctomycetota</taxon>
        <taxon>Planctomycetia</taxon>
        <taxon>Gemmatales</taxon>
        <taxon>Gemmataceae</taxon>
        <taxon>Thermogemmata</taxon>
    </lineage>
</organism>
<name>A0A7V8VF47_9BACT</name>
<keyword evidence="4" id="KW-1185">Reference proteome</keyword>
<reference evidence="3 4" key="1">
    <citation type="submission" date="2020-07" db="EMBL/GenBank/DDBJ databases">
        <title>Thermogemmata thermophila gen. nov., sp. nov., a novel moderate thermophilic planctomycete from a Kamchatka hot spring.</title>
        <authorList>
            <person name="Elcheninov A.G."/>
            <person name="Podosokorskaya O.A."/>
            <person name="Kovaleva O.L."/>
            <person name="Novikov A."/>
            <person name="Bonch-Osmolovskaya E.A."/>
            <person name="Toshchakov S.V."/>
            <person name="Kublanov I.V."/>
        </authorList>
    </citation>
    <scope>NUCLEOTIDE SEQUENCE [LARGE SCALE GENOMIC DNA]</scope>
    <source>
        <strain evidence="3 4">2918</strain>
    </source>
</reference>
<dbReference type="RefSeq" id="WP_194538107.1">
    <property type="nucleotide sequence ID" value="NZ_JACEFB010000007.1"/>
</dbReference>
<accession>A0A7V8VF47</accession>
<feature type="region of interest" description="Disordered" evidence="1">
    <location>
        <begin position="22"/>
        <end position="47"/>
    </location>
</feature>
<gene>
    <name evidence="3" type="ORF">H0921_10865</name>
</gene>
<dbReference type="EMBL" id="JACEFB010000007">
    <property type="protein sequence ID" value="MBA2226662.1"/>
    <property type="molecule type" value="Genomic_DNA"/>
</dbReference>